<dbReference type="InterPro" id="IPR001036">
    <property type="entry name" value="Acrflvin-R"/>
</dbReference>
<dbReference type="Proteomes" id="UP000013243">
    <property type="component" value="Plasmid unnamed1"/>
</dbReference>
<keyword evidence="6 9" id="KW-0812">Transmembrane</keyword>
<evidence type="ECO:0000313" key="11">
    <source>
        <dbReference type="Proteomes" id="UP000013243"/>
    </source>
</evidence>
<feature type="transmembrane region" description="Helical" evidence="9">
    <location>
        <begin position="531"/>
        <end position="550"/>
    </location>
</feature>
<dbReference type="FunFam" id="3.30.70.1430:FF:000001">
    <property type="entry name" value="Efflux pump membrane transporter"/>
    <property type="match status" value="1"/>
</dbReference>
<dbReference type="Gene3D" id="3.30.2090.10">
    <property type="entry name" value="Multidrug efflux transporter AcrB TolC docking domain, DN and DC subdomains"/>
    <property type="match status" value="2"/>
</dbReference>
<evidence type="ECO:0000256" key="5">
    <source>
        <dbReference type="ARBA" id="ARBA00022519"/>
    </source>
</evidence>
<dbReference type="SUPFAM" id="SSF82866">
    <property type="entry name" value="Multidrug efflux transporter AcrB transmembrane domain"/>
    <property type="match status" value="2"/>
</dbReference>
<dbReference type="Gene3D" id="3.30.70.1320">
    <property type="entry name" value="Multidrug efflux transporter AcrB pore domain like"/>
    <property type="match status" value="1"/>
</dbReference>
<evidence type="ECO:0000256" key="7">
    <source>
        <dbReference type="ARBA" id="ARBA00022989"/>
    </source>
</evidence>
<keyword evidence="7 9" id="KW-1133">Transmembrane helix</keyword>
<dbReference type="KEGG" id="rmb:K529_018730"/>
<geneLocation type="plasmid" evidence="10 11">
    <name>unnamed1</name>
</geneLocation>
<gene>
    <name evidence="10" type="ORF">K529_018730</name>
</gene>
<keyword evidence="5 9" id="KW-0997">Cell inner membrane</keyword>
<dbReference type="GO" id="GO:0042910">
    <property type="term" value="F:xenobiotic transmembrane transporter activity"/>
    <property type="evidence" value="ECO:0007669"/>
    <property type="project" value="TreeGrafter"/>
</dbReference>
<dbReference type="OrthoDB" id="9807350at2"/>
<dbReference type="Gene3D" id="3.30.70.1430">
    <property type="entry name" value="Multidrug efflux transporter AcrB pore domain"/>
    <property type="match status" value="2"/>
</dbReference>
<keyword evidence="8 9" id="KW-0472">Membrane</keyword>
<feature type="transmembrane region" description="Helical" evidence="9">
    <location>
        <begin position="442"/>
        <end position="462"/>
    </location>
</feature>
<proteinExistence type="inferred from homology"/>
<name>A0A1B1A8D4_9RHOB</name>
<feature type="transmembrane region" description="Helical" evidence="9">
    <location>
        <begin position="867"/>
        <end position="889"/>
    </location>
</feature>
<dbReference type="GeneID" id="28251914"/>
<keyword evidence="3 9" id="KW-0813">Transport</keyword>
<keyword evidence="10" id="KW-0614">Plasmid</keyword>
<dbReference type="PANTHER" id="PTHR32063">
    <property type="match status" value="1"/>
</dbReference>
<dbReference type="GO" id="GO:0005886">
    <property type="term" value="C:plasma membrane"/>
    <property type="evidence" value="ECO:0007669"/>
    <property type="project" value="UniProtKB-SubCell"/>
</dbReference>
<evidence type="ECO:0000313" key="10">
    <source>
        <dbReference type="EMBL" id="ANP42800.1"/>
    </source>
</evidence>
<feature type="transmembrane region" description="Helical" evidence="9">
    <location>
        <begin position="396"/>
        <end position="416"/>
    </location>
</feature>
<dbReference type="InterPro" id="IPR027463">
    <property type="entry name" value="AcrB_DN_DC_subdom"/>
</dbReference>
<evidence type="ECO:0000256" key="9">
    <source>
        <dbReference type="RuleBase" id="RU364070"/>
    </source>
</evidence>
<evidence type="ECO:0000256" key="4">
    <source>
        <dbReference type="ARBA" id="ARBA00022475"/>
    </source>
</evidence>
<evidence type="ECO:0000256" key="2">
    <source>
        <dbReference type="ARBA" id="ARBA00010942"/>
    </source>
</evidence>
<dbReference type="Pfam" id="PF00873">
    <property type="entry name" value="ACR_tran"/>
    <property type="match status" value="1"/>
</dbReference>
<dbReference type="SUPFAM" id="SSF82693">
    <property type="entry name" value="Multidrug efflux transporter AcrB pore domain, PN1, PN2, PC1 and PC2 subdomains"/>
    <property type="match status" value="4"/>
</dbReference>
<feature type="transmembrane region" description="Helical" evidence="9">
    <location>
        <begin position="369"/>
        <end position="390"/>
    </location>
</feature>
<feature type="transmembrane region" description="Helical" evidence="9">
    <location>
        <begin position="474"/>
        <end position="501"/>
    </location>
</feature>
<dbReference type="NCBIfam" id="TIGR00915">
    <property type="entry name" value="2A0602"/>
    <property type="match status" value="1"/>
</dbReference>
<evidence type="ECO:0000256" key="3">
    <source>
        <dbReference type="ARBA" id="ARBA00022448"/>
    </source>
</evidence>
<dbReference type="EMBL" id="CP015231">
    <property type="protein sequence ID" value="ANP42800.1"/>
    <property type="molecule type" value="Genomic_DNA"/>
</dbReference>
<dbReference type="PANTHER" id="PTHR32063:SF76">
    <property type="entry name" value="EFFLUX PUMP MEMBRANE TRANSPORTER"/>
    <property type="match status" value="1"/>
</dbReference>
<feature type="transmembrane region" description="Helical" evidence="9">
    <location>
        <begin position="999"/>
        <end position="1025"/>
    </location>
</feature>
<dbReference type="GO" id="GO:0015562">
    <property type="term" value="F:efflux transmembrane transporter activity"/>
    <property type="evidence" value="ECO:0007669"/>
    <property type="project" value="InterPro"/>
</dbReference>
<dbReference type="FunFam" id="1.20.1640.10:FF:000001">
    <property type="entry name" value="Efflux pump membrane transporter"/>
    <property type="match status" value="1"/>
</dbReference>
<reference evidence="10 11" key="1">
    <citation type="journal article" date="2016" name="ISME J.">
        <title>Global occurrence and heterogeneity of the Roseobacter-clade species Ruegeria mobilis.</title>
        <authorList>
            <person name="Sonnenschein E."/>
            <person name="Gram L."/>
        </authorList>
    </citation>
    <scope>NUCLEOTIDE SEQUENCE [LARGE SCALE GENOMIC DNA]</scope>
    <source>
        <strain evidence="10 11">F1926</strain>
        <plasmid evidence="10 11">unnamed1</plasmid>
    </source>
</reference>
<dbReference type="GO" id="GO:0009636">
    <property type="term" value="P:response to toxic substance"/>
    <property type="evidence" value="ECO:0007669"/>
    <property type="project" value="UniProtKB-ARBA"/>
</dbReference>
<organism evidence="10 11">
    <name type="scientific">Tritonibacter mobilis F1926</name>
    <dbReference type="NCBI Taxonomy" id="1265309"/>
    <lineage>
        <taxon>Bacteria</taxon>
        <taxon>Pseudomonadati</taxon>
        <taxon>Pseudomonadota</taxon>
        <taxon>Alphaproteobacteria</taxon>
        <taxon>Rhodobacterales</taxon>
        <taxon>Paracoccaceae</taxon>
        <taxon>Tritonibacter</taxon>
    </lineage>
</organism>
<sequence length="1042" mass="111333">MISEVFIRRPRLAMVISIVITIAGLIAMSAIPVAQYPEIAPPTVQVSASYSGADTETVEEAVAVPIESQVNGVSGMRYMRSNSNNAGEYSLTVSFELGEDPDIATVNVQNRVKLAEPRLPQAVRDQGLKIKKASTDILQVFTFHSENPDHDQMFLANFVAINIIDELKRIDGVGDVFNYGVRDYAMRIWLDPQKMSDLQMTVDDVVGAIRSQHLQASAGRIGAAPLVEDGAGLQMTIVTKGKLRNADEFKEIILRSDADGSFVRVKDVARVELGAATYDVETRFEGNPNAPIAVFLSPGANAVAVAENVRDKLEELQQRFPEGVSYSFIYDTAEFVEAMIEKVEHTLIEAFILVGIVVFVFLGRLRPTIIPLIAVPVSIVGTFAVLLALGYSANTISLLAMILAIGIVVDDAIVVVENVEKVMHEEPDLSPADATRKAMKEITGPIIAITLVLLSVFVPVAFLPGSSGVLFRQFAVTISAAMVISAINALTLSPALCAVLMKPGQPVSFMRKVSDGIDAFSRGYGNVIRRLARLAVLSLVLTALFGFATYRIGSITPSGFLPAEDKGFILAVATLPPGASLDRTFEVLEQGDALIREEEGVDSIVTVAGFSLIDGGLASNAGVVFIRLADFSEREDPSMHSTEIVRRITGRLQQIGGANFLALNPPALPGVGTTGGFEMMLEALQGQDATEMAAIMNGIVVSANQDERLAAVYSTFDAATPQVRLDIDRDRLYTLGLTLPQVFSSLQGTLGGVYVNDITLFGKGFTVWVNGDAEYRDNIGAINNIRIRNAAGEMVPVSSFATARLESGPRSLVRYNNYRAVAINGGPAAGIGDGEAIAAMEEIGAASMPNGFAYEWTGMASEVKSSAVQAGIVLGFALLFAYLFLVALYESWNVPVGVMLSVVAAVMVAIFGVWVAGSSVDVYVQIGIVVLIALAAKNAILIVEFALLRLGEGKSIEEAAVLGAQERFRPVMMTSFAFIAGLVPLVTASGPGADSMFAVGVPVFAGMIGSAVIGVILIPLLFIVFEHMRSWTRRSKTDPKSQ</sequence>
<feature type="transmembrane region" description="Helical" evidence="9">
    <location>
        <begin position="896"/>
        <end position="916"/>
    </location>
</feature>
<evidence type="ECO:0000256" key="8">
    <source>
        <dbReference type="ARBA" id="ARBA00023136"/>
    </source>
</evidence>
<keyword evidence="4" id="KW-1003">Cell membrane</keyword>
<dbReference type="PRINTS" id="PR00702">
    <property type="entry name" value="ACRIFLAVINRP"/>
</dbReference>
<protein>
    <recommendedName>
        <fullName evidence="9">Efflux pump membrane transporter</fullName>
    </recommendedName>
</protein>
<dbReference type="Gene3D" id="3.30.70.1440">
    <property type="entry name" value="Multidrug efflux transporter AcrB pore domain"/>
    <property type="match status" value="1"/>
</dbReference>
<evidence type="ECO:0000256" key="6">
    <source>
        <dbReference type="ARBA" id="ARBA00022692"/>
    </source>
</evidence>
<comment type="subcellular location">
    <subcellularLocation>
        <location evidence="1 9">Cell inner membrane</location>
        <topology evidence="1 9">Multi-pass membrane protein</topology>
    </subcellularLocation>
</comment>
<dbReference type="SUPFAM" id="SSF82714">
    <property type="entry name" value="Multidrug efflux transporter AcrB TolC docking domain, DN and DC subdomains"/>
    <property type="match status" value="2"/>
</dbReference>
<feature type="transmembrane region" description="Helical" evidence="9">
    <location>
        <begin position="922"/>
        <end position="947"/>
    </location>
</feature>
<dbReference type="InterPro" id="IPR004764">
    <property type="entry name" value="MdtF-like"/>
</dbReference>
<accession>A0A1B1A8D4</accession>
<evidence type="ECO:0000256" key="1">
    <source>
        <dbReference type="ARBA" id="ARBA00004429"/>
    </source>
</evidence>
<dbReference type="RefSeq" id="WP_040641339.1">
    <property type="nucleotide sequence ID" value="NZ_CP015231.1"/>
</dbReference>
<feature type="transmembrane region" description="Helical" evidence="9">
    <location>
        <begin position="12"/>
        <end position="34"/>
    </location>
</feature>
<feature type="transmembrane region" description="Helical" evidence="9">
    <location>
        <begin position="968"/>
        <end position="987"/>
    </location>
</feature>
<feature type="transmembrane region" description="Helical" evidence="9">
    <location>
        <begin position="345"/>
        <end position="362"/>
    </location>
</feature>
<dbReference type="AlphaFoldDB" id="A0A1B1A8D4"/>
<comment type="similarity">
    <text evidence="2 9">Belongs to the resistance-nodulation-cell division (RND) (TC 2.A.6) family.</text>
</comment>
<dbReference type="Gene3D" id="1.20.1640.10">
    <property type="entry name" value="Multidrug efflux transporter AcrB transmembrane domain"/>
    <property type="match status" value="2"/>
</dbReference>